<dbReference type="HOGENOM" id="CLU_1160358_0_0_5"/>
<dbReference type="eggNOG" id="COG2373">
    <property type="taxonomic scope" value="Bacteria"/>
</dbReference>
<dbReference type="AlphaFoldDB" id="Q07RB1"/>
<evidence type="ECO:0000259" key="1">
    <source>
        <dbReference type="Pfam" id="PF16640"/>
    </source>
</evidence>
<dbReference type="Pfam" id="PF16640">
    <property type="entry name" value="Big_3_5"/>
    <property type="match status" value="2"/>
</dbReference>
<dbReference type="InterPro" id="IPR013783">
    <property type="entry name" value="Ig-like_fold"/>
</dbReference>
<accession>Q07RB1</accession>
<organism evidence="2">
    <name type="scientific">Rhodopseudomonas palustris (strain BisA53)</name>
    <dbReference type="NCBI Taxonomy" id="316055"/>
    <lineage>
        <taxon>Bacteria</taxon>
        <taxon>Pseudomonadati</taxon>
        <taxon>Pseudomonadota</taxon>
        <taxon>Alphaproteobacteria</taxon>
        <taxon>Hyphomicrobiales</taxon>
        <taxon>Nitrobacteraceae</taxon>
        <taxon>Rhodopseudomonas</taxon>
    </lineage>
</organism>
<dbReference type="EMBL" id="CP000463">
    <property type="protein sequence ID" value="ABJ05523.1"/>
    <property type="molecule type" value="Genomic_DNA"/>
</dbReference>
<dbReference type="InterPro" id="IPR032109">
    <property type="entry name" value="Big_3_5"/>
</dbReference>
<protein>
    <recommendedName>
        <fullName evidence="1">Bacterial Ig-like domain-containing protein</fullName>
    </recommendedName>
</protein>
<dbReference type="STRING" id="316055.RPE_1574"/>
<name>Q07RB1_RHOP5</name>
<feature type="domain" description="Bacterial Ig-like" evidence="1">
    <location>
        <begin position="39"/>
        <end position="116"/>
    </location>
</feature>
<gene>
    <name evidence="2" type="ordered locus">RPE_1574</name>
</gene>
<dbReference type="Gene3D" id="2.60.40.10">
    <property type="entry name" value="Immunoglobulins"/>
    <property type="match status" value="2"/>
</dbReference>
<feature type="domain" description="Bacterial Ig-like" evidence="1">
    <location>
        <begin position="140"/>
        <end position="225"/>
    </location>
</feature>
<dbReference type="KEGG" id="rpe:RPE_1574"/>
<evidence type="ECO:0000313" key="2">
    <source>
        <dbReference type="EMBL" id="ABJ05523.1"/>
    </source>
</evidence>
<reference evidence="2" key="1">
    <citation type="submission" date="2006-09" db="EMBL/GenBank/DDBJ databases">
        <title>Complete sequence of Rhodopseudomonas palustris BisA53.</title>
        <authorList>
            <consortium name="US DOE Joint Genome Institute"/>
            <person name="Copeland A."/>
            <person name="Lucas S."/>
            <person name="Lapidus A."/>
            <person name="Barry K."/>
            <person name="Detter J.C."/>
            <person name="Glavina del Rio T."/>
            <person name="Hammon N."/>
            <person name="Israni S."/>
            <person name="Dalin E."/>
            <person name="Tice H."/>
            <person name="Pitluck S."/>
            <person name="Chain P."/>
            <person name="Malfatti S."/>
            <person name="Shin M."/>
            <person name="Vergez L."/>
            <person name="Schmutz J."/>
            <person name="Larimer F."/>
            <person name="Land M."/>
            <person name="Hauser L."/>
            <person name="Pelletier D.A."/>
            <person name="Kyrpides N."/>
            <person name="Kim E."/>
            <person name="Harwood C.S."/>
            <person name="Oda Y."/>
            <person name="Richardson P."/>
        </authorList>
    </citation>
    <scope>NUCLEOTIDE SEQUENCE [LARGE SCALE GENOMIC DNA]</scope>
    <source>
        <strain evidence="2">BisA53</strain>
    </source>
</reference>
<sequence>MRRSSLPRVLPAVAVLLIAGSVALRAQSVILSETTRVTLTSSMHPVPAGQPFTLTASVTTPQGGAVPGGTVQFIDEMTLNVLGRAEAARPSIEVRGLPPGRHAIRAEYSGTDAFLPLVVQPSQSAALELMVQAVPQLVLASSRNPSRSGEVVTLTAKVSAPGAIPTGTVTFRACDAVIAAGVTLDGAGLASFITSALPEGDCPINVAYHGDAIHAPATSALDQSVAPFMGDTSLLSRGM</sequence>
<proteinExistence type="predicted"/>